<dbReference type="EMBL" id="UINC01001343">
    <property type="protein sequence ID" value="SUZ78178.1"/>
    <property type="molecule type" value="Genomic_DNA"/>
</dbReference>
<accession>A0A381QGR7</accession>
<keyword evidence="1" id="KW-1003">Cell membrane</keyword>
<dbReference type="PROSITE" id="PS50234">
    <property type="entry name" value="VWFA"/>
    <property type="match status" value="1"/>
</dbReference>
<evidence type="ECO:0000256" key="2">
    <source>
        <dbReference type="ARBA" id="ARBA00022692"/>
    </source>
</evidence>
<dbReference type="SUPFAM" id="SSF53300">
    <property type="entry name" value="vWA-like"/>
    <property type="match status" value="1"/>
</dbReference>
<evidence type="ECO:0000256" key="1">
    <source>
        <dbReference type="ARBA" id="ARBA00022475"/>
    </source>
</evidence>
<evidence type="ECO:0000313" key="6">
    <source>
        <dbReference type="EMBL" id="SUZ78178.1"/>
    </source>
</evidence>
<sequence length="313" mass="35288">MWVKVEKHHNKKIWRKMDPELKDKLFSRLDINFLQWKNRLTIIGLIFLIFSAAGPQIGTRVSPIERKGVDLVFAVDVSESMNAQDIKPSRLEKAKFEISQIISQLKGDRVGIIVFAGSSHLYLPLTSDYEATQLFLDAIDTKMIPNQGTDLSTALRTAMSVFNKEDDKYKVMVLVTDGEDHEGAAIEMANTALKSGIVTHSVGVGTEKGSLIPIYNDSSDNRYKRDKKGILITSKLNENMLIELANAGGGIYSRFNNRDSKYKEILSAIDNMEKRSIATHIYSEYEDRYQSFATISLLFLTAGLIMPTRKKKI</sequence>
<dbReference type="InterPro" id="IPR002035">
    <property type="entry name" value="VWF_A"/>
</dbReference>
<dbReference type="PANTHER" id="PTHR22550">
    <property type="entry name" value="SPORE GERMINATION PROTEIN"/>
    <property type="match status" value="1"/>
</dbReference>
<dbReference type="AlphaFoldDB" id="A0A381QGR7"/>
<keyword evidence="4" id="KW-0472">Membrane</keyword>
<dbReference type="Pfam" id="PF13519">
    <property type="entry name" value="VWA_2"/>
    <property type="match status" value="1"/>
</dbReference>
<dbReference type="PANTHER" id="PTHR22550:SF5">
    <property type="entry name" value="LEUCINE ZIPPER PROTEIN 4"/>
    <property type="match status" value="1"/>
</dbReference>
<feature type="domain" description="VWFA" evidence="5">
    <location>
        <begin position="70"/>
        <end position="255"/>
    </location>
</feature>
<evidence type="ECO:0000256" key="4">
    <source>
        <dbReference type="ARBA" id="ARBA00023136"/>
    </source>
</evidence>
<evidence type="ECO:0000256" key="3">
    <source>
        <dbReference type="ARBA" id="ARBA00022989"/>
    </source>
</evidence>
<dbReference type="InterPro" id="IPR036465">
    <property type="entry name" value="vWFA_dom_sf"/>
</dbReference>
<evidence type="ECO:0000259" key="5">
    <source>
        <dbReference type="PROSITE" id="PS50234"/>
    </source>
</evidence>
<keyword evidence="2" id="KW-0812">Transmembrane</keyword>
<organism evidence="6">
    <name type="scientific">marine metagenome</name>
    <dbReference type="NCBI Taxonomy" id="408172"/>
    <lineage>
        <taxon>unclassified sequences</taxon>
        <taxon>metagenomes</taxon>
        <taxon>ecological metagenomes</taxon>
    </lineage>
</organism>
<dbReference type="SMART" id="SM00327">
    <property type="entry name" value="VWA"/>
    <property type="match status" value="1"/>
</dbReference>
<keyword evidence="3" id="KW-1133">Transmembrane helix</keyword>
<reference evidence="6" key="1">
    <citation type="submission" date="2018-05" db="EMBL/GenBank/DDBJ databases">
        <authorList>
            <person name="Lanie J.A."/>
            <person name="Ng W.-L."/>
            <person name="Kazmierczak K.M."/>
            <person name="Andrzejewski T.M."/>
            <person name="Davidsen T.M."/>
            <person name="Wayne K.J."/>
            <person name="Tettelin H."/>
            <person name="Glass J.I."/>
            <person name="Rusch D."/>
            <person name="Podicherti R."/>
            <person name="Tsui H.-C.T."/>
            <person name="Winkler M.E."/>
        </authorList>
    </citation>
    <scope>NUCLEOTIDE SEQUENCE</scope>
</reference>
<gene>
    <name evidence="6" type="ORF">METZ01_LOCUS31032</name>
</gene>
<name>A0A381QGR7_9ZZZZ</name>
<dbReference type="Gene3D" id="3.40.50.410">
    <property type="entry name" value="von Willebrand factor, type A domain"/>
    <property type="match status" value="1"/>
</dbReference>
<dbReference type="InterPro" id="IPR050768">
    <property type="entry name" value="UPF0353/GerABKA_families"/>
</dbReference>
<protein>
    <recommendedName>
        <fullName evidence="5">VWFA domain-containing protein</fullName>
    </recommendedName>
</protein>
<proteinExistence type="predicted"/>
<dbReference type="PRINTS" id="PR00453">
    <property type="entry name" value="VWFADOMAIN"/>
</dbReference>